<name>A0A0R1LX65_9LACO</name>
<organism evidence="1 2">
    <name type="scientific">Liquorilactobacillus capillatus DSM 19910</name>
    <dbReference type="NCBI Taxonomy" id="1423731"/>
    <lineage>
        <taxon>Bacteria</taxon>
        <taxon>Bacillati</taxon>
        <taxon>Bacillota</taxon>
        <taxon>Bacilli</taxon>
        <taxon>Lactobacillales</taxon>
        <taxon>Lactobacillaceae</taxon>
        <taxon>Liquorilactobacillus</taxon>
    </lineage>
</organism>
<keyword evidence="2" id="KW-1185">Reference proteome</keyword>
<dbReference type="AlphaFoldDB" id="A0A0R1LX65"/>
<reference evidence="1 2" key="1">
    <citation type="journal article" date="2015" name="Genome Announc.">
        <title>Expanding the biotechnology potential of lactobacilli through comparative genomics of 213 strains and associated genera.</title>
        <authorList>
            <person name="Sun Z."/>
            <person name="Harris H.M."/>
            <person name="McCann A."/>
            <person name="Guo C."/>
            <person name="Argimon S."/>
            <person name="Zhang W."/>
            <person name="Yang X."/>
            <person name="Jeffery I.B."/>
            <person name="Cooney J.C."/>
            <person name="Kagawa T.F."/>
            <person name="Liu W."/>
            <person name="Song Y."/>
            <person name="Salvetti E."/>
            <person name="Wrobel A."/>
            <person name="Rasinkangas P."/>
            <person name="Parkhill J."/>
            <person name="Rea M.C."/>
            <person name="O'Sullivan O."/>
            <person name="Ritari J."/>
            <person name="Douillard F.P."/>
            <person name="Paul Ross R."/>
            <person name="Yang R."/>
            <person name="Briner A.E."/>
            <person name="Felis G.E."/>
            <person name="de Vos W.M."/>
            <person name="Barrangou R."/>
            <person name="Klaenhammer T.R."/>
            <person name="Caufield P.W."/>
            <person name="Cui Y."/>
            <person name="Zhang H."/>
            <person name="O'Toole P.W."/>
        </authorList>
    </citation>
    <scope>NUCLEOTIDE SEQUENCE [LARGE SCALE GENOMIC DNA]</scope>
    <source>
        <strain evidence="1 2">DSM 19910</strain>
    </source>
</reference>
<dbReference type="RefSeq" id="WP_057746243.1">
    <property type="nucleotide sequence ID" value="NZ_AZEF01000053.1"/>
</dbReference>
<dbReference type="EMBL" id="AZEF01000053">
    <property type="protein sequence ID" value="KRL00252.1"/>
    <property type="molecule type" value="Genomic_DNA"/>
</dbReference>
<protein>
    <submittedName>
        <fullName evidence="1">Uncharacterized protein</fullName>
    </submittedName>
</protein>
<dbReference type="Proteomes" id="UP000051621">
    <property type="component" value="Unassembled WGS sequence"/>
</dbReference>
<gene>
    <name evidence="1" type="ORF">FC81_GL000029</name>
</gene>
<dbReference type="STRING" id="1423731.FC81_GL000029"/>
<proteinExistence type="predicted"/>
<comment type="caution">
    <text evidence="1">The sequence shown here is derived from an EMBL/GenBank/DDBJ whole genome shotgun (WGS) entry which is preliminary data.</text>
</comment>
<accession>A0A0R1LX65</accession>
<evidence type="ECO:0000313" key="1">
    <source>
        <dbReference type="EMBL" id="KRL00252.1"/>
    </source>
</evidence>
<evidence type="ECO:0000313" key="2">
    <source>
        <dbReference type="Proteomes" id="UP000051621"/>
    </source>
</evidence>
<dbReference type="OrthoDB" id="2146345at2"/>
<sequence length="64" mass="7426">MEKNYQELLEQLVNGQVESLVITPKEFMDFQAAFMNFQHRKSIVGNAQRGGDIIYKREGSHPKE</sequence>
<dbReference type="PATRIC" id="fig|1423731.3.peg.32"/>